<organism evidence="1 2">
    <name type="scientific">Cyanophage S-TIM4</name>
    <dbReference type="NCBI Taxonomy" id="1048189"/>
    <lineage>
        <taxon>Viruses</taxon>
        <taxon>Duplodnaviria</taxon>
        <taxon>Heunggongvirae</taxon>
        <taxon>Uroviricota</taxon>
        <taxon>Caudoviricetes</taxon>
        <taxon>Pantevenvirales</taxon>
        <taxon>Kyanoviridae</taxon>
        <taxon>Thaumasvirus</taxon>
        <taxon>Thaumasvirus stim4</taxon>
    </lineage>
</organism>
<dbReference type="RefSeq" id="YP_009806464.1">
    <property type="nucleotide sequence ID" value="NC_048015.1"/>
</dbReference>
<dbReference type="GeneID" id="54997322"/>
<protein>
    <submittedName>
        <fullName evidence="1">Uncharacterized protein</fullName>
    </submittedName>
</protein>
<sequence>MDEEFNISDAMIDIMIDQLHKCAELEEEELENHWDSSSAERATAF</sequence>
<reference evidence="1 2" key="1">
    <citation type="journal article" date="2011" name="Nature">
        <title>Genomic island variability facilitates Prochlorococcus-virus coexistence.</title>
        <authorList>
            <person name="Avrani S."/>
            <person name="Wurtzel O."/>
            <person name="Sharon I."/>
            <person name="Sorek R."/>
            <person name="Lindell D."/>
        </authorList>
    </citation>
    <scope>NUCLEOTIDE SEQUENCE [LARGE SCALE GENOMIC DNA]</scope>
</reference>
<keyword evidence="2" id="KW-1185">Reference proteome</keyword>
<name>A0A345AWR0_9CAUD</name>
<proteinExistence type="predicted"/>
<gene>
    <name evidence="1" type="primary">ORF_207</name>
    <name evidence="1" type="ORF">S-TIM4_ORF_207</name>
</gene>
<dbReference type="KEGG" id="vg:54997322"/>
<evidence type="ECO:0000313" key="1">
    <source>
        <dbReference type="EMBL" id="AXF41343.1"/>
    </source>
</evidence>
<dbReference type="EMBL" id="MH512890">
    <property type="protein sequence ID" value="AXF41343.1"/>
    <property type="molecule type" value="Genomic_DNA"/>
</dbReference>
<accession>A0A345AWR0</accession>
<evidence type="ECO:0000313" key="2">
    <source>
        <dbReference type="Proteomes" id="UP000257501"/>
    </source>
</evidence>
<dbReference type="Proteomes" id="UP000257501">
    <property type="component" value="Segment"/>
</dbReference>